<keyword evidence="4" id="KW-0249">Electron transport</keyword>
<dbReference type="OrthoDB" id="9814708at2"/>
<dbReference type="InterPro" id="IPR036909">
    <property type="entry name" value="Cyt_c-like_dom_sf"/>
</dbReference>
<reference evidence="6 7" key="1">
    <citation type="submission" date="2016-11" db="EMBL/GenBank/DDBJ databases">
        <authorList>
            <person name="Jaros S."/>
            <person name="Januszkiewicz K."/>
            <person name="Wedrychowicz H."/>
        </authorList>
    </citation>
    <scope>NUCLEOTIDE SEQUENCE [LARGE SCALE GENOMIC DNA]</scope>
    <source>
        <strain evidence="6">NVI 5450</strain>
    </source>
</reference>
<sequence length="139" mass="14686">MYKLRNILITLSASLLFAFTVSASHNSAESVAERIAPVGQVYLPGELAPIVAKSTVPAEPRSGEQIYTTTCNMCHGSGLAGAPIKGNADQWGPRIAKGKDTLYRHAIEGFNGAMPARGTCATCSDDELQAAVDYMIQGL</sequence>
<evidence type="ECO:0000313" key="7">
    <source>
        <dbReference type="Proteomes" id="UP000183794"/>
    </source>
</evidence>
<evidence type="ECO:0000256" key="2">
    <source>
        <dbReference type="ARBA" id="ARBA00022617"/>
    </source>
</evidence>
<dbReference type="RefSeq" id="WP_045112262.1">
    <property type="nucleotide sequence ID" value="NZ_CAWRBC010000156.1"/>
</dbReference>
<dbReference type="Gene3D" id="1.10.760.10">
    <property type="entry name" value="Cytochrome c-like domain"/>
    <property type="match status" value="1"/>
</dbReference>
<dbReference type="PATRIC" id="fig|80854.5.peg.4608"/>
<proteinExistence type="predicted"/>
<evidence type="ECO:0000256" key="4">
    <source>
        <dbReference type="ARBA" id="ARBA00022982"/>
    </source>
</evidence>
<dbReference type="STRING" id="80854.MVIS_4349"/>
<dbReference type="InterPro" id="IPR009056">
    <property type="entry name" value="Cyt_c-like_dom"/>
</dbReference>
<dbReference type="GO" id="GO:0005506">
    <property type="term" value="F:iron ion binding"/>
    <property type="evidence" value="ECO:0007669"/>
    <property type="project" value="InterPro"/>
</dbReference>
<dbReference type="EMBL" id="FPLD01000069">
    <property type="protein sequence ID" value="SGZ03734.1"/>
    <property type="molecule type" value="Genomic_DNA"/>
</dbReference>
<keyword evidence="3" id="KW-0479">Metal-binding</keyword>
<keyword evidence="2" id="KW-0349">Heme</keyword>
<dbReference type="GO" id="GO:0009055">
    <property type="term" value="F:electron transfer activity"/>
    <property type="evidence" value="ECO:0007669"/>
    <property type="project" value="InterPro"/>
</dbReference>
<evidence type="ECO:0000313" key="6">
    <source>
        <dbReference type="EMBL" id="SGZ03734.1"/>
    </source>
</evidence>
<dbReference type="AlphaFoldDB" id="A0A090IIM0"/>
<keyword evidence="5" id="KW-0408">Iron</keyword>
<evidence type="ECO:0000256" key="1">
    <source>
        <dbReference type="ARBA" id="ARBA00022448"/>
    </source>
</evidence>
<dbReference type="SUPFAM" id="SSF46626">
    <property type="entry name" value="Cytochrome c"/>
    <property type="match status" value="1"/>
</dbReference>
<dbReference type="KEGG" id="mvs:MVIS_4349"/>
<dbReference type="PANTHER" id="PTHR40942">
    <property type="match status" value="1"/>
</dbReference>
<dbReference type="PANTHER" id="PTHR40942:SF4">
    <property type="entry name" value="CYTOCHROME C5"/>
    <property type="match status" value="1"/>
</dbReference>
<evidence type="ECO:0000256" key="3">
    <source>
        <dbReference type="ARBA" id="ARBA00022723"/>
    </source>
</evidence>
<dbReference type="Proteomes" id="UP000183794">
    <property type="component" value="Unassembled WGS sequence"/>
</dbReference>
<accession>A0A090IIM0</accession>
<evidence type="ECO:0000256" key="5">
    <source>
        <dbReference type="ARBA" id="ARBA00023004"/>
    </source>
</evidence>
<protein>
    <submittedName>
        <fullName evidence="6">Cytochrome c5</fullName>
    </submittedName>
</protein>
<dbReference type="PRINTS" id="PR00607">
    <property type="entry name" value="CYTCHROMECIE"/>
</dbReference>
<dbReference type="PROSITE" id="PS51007">
    <property type="entry name" value="CYTC"/>
    <property type="match status" value="1"/>
</dbReference>
<dbReference type="Pfam" id="PF13442">
    <property type="entry name" value="Cytochrome_CBB3"/>
    <property type="match status" value="1"/>
</dbReference>
<organism evidence="6 7">
    <name type="scientific">Moritella viscosa</name>
    <dbReference type="NCBI Taxonomy" id="80854"/>
    <lineage>
        <taxon>Bacteria</taxon>
        <taxon>Pseudomonadati</taxon>
        <taxon>Pseudomonadota</taxon>
        <taxon>Gammaproteobacteria</taxon>
        <taxon>Alteromonadales</taxon>
        <taxon>Moritellaceae</taxon>
        <taxon>Moritella</taxon>
    </lineage>
</organism>
<keyword evidence="1" id="KW-0813">Transport</keyword>
<dbReference type="HOGENOM" id="CLU_082349_2_0_6"/>
<dbReference type="GO" id="GO:0020037">
    <property type="term" value="F:heme binding"/>
    <property type="evidence" value="ECO:0007669"/>
    <property type="project" value="InterPro"/>
</dbReference>
<gene>
    <name evidence="6" type="ORF">NVI5450_2694</name>
</gene>
<name>A0A090IIM0_9GAMM</name>
<dbReference type="InterPro" id="IPR002323">
    <property type="entry name" value="Cyt_CIE"/>
</dbReference>